<keyword evidence="1" id="KW-0732">Signal</keyword>
<feature type="chain" id="PRO_5022917830" description="Outer membrane lipoprotein carrier protein LolA" evidence="1">
    <location>
        <begin position="26"/>
        <end position="212"/>
    </location>
</feature>
<name>A0A5C4RQG1_9GAMM</name>
<comment type="caution">
    <text evidence="2">The sequence shown here is derived from an EMBL/GenBank/DDBJ whole genome shotgun (WGS) entry which is preliminary data.</text>
</comment>
<dbReference type="Proteomes" id="UP000305760">
    <property type="component" value="Unassembled WGS sequence"/>
</dbReference>
<keyword evidence="3" id="KW-1185">Reference proteome</keyword>
<proteinExistence type="predicted"/>
<feature type="signal peptide" evidence="1">
    <location>
        <begin position="1"/>
        <end position="25"/>
    </location>
</feature>
<dbReference type="OrthoDB" id="5985410at2"/>
<reference evidence="2 3" key="1">
    <citation type="submission" date="2019-03" db="EMBL/GenBank/DDBJ databases">
        <title>Arenimonas daejeonensis sp. nov., isolated from compost.</title>
        <authorList>
            <person name="Jeon C.O."/>
        </authorList>
    </citation>
    <scope>NUCLEOTIDE SEQUENCE [LARGE SCALE GENOMIC DNA]</scope>
    <source>
        <strain evidence="2 3">R29</strain>
    </source>
</reference>
<sequence>MSRRLTLAAFALPALLLLMPACSVAAPQDELFEAWKKFLALKSFRATITGVEPVRPATRLEFQAPDRYRISVANGPTTILVGDTAQMTIGDRTMTLPLPVKSMTAQYRDEAFLEKLKQGLQVEDLGSDTLDGQKVRKLRYVQDVVPPAMPGVTPPPPAPGDKATTVAWISADSGLILKLEVSSTYQGQSGRNEIRYSDFDDPGIVIGLAPTQ</sequence>
<dbReference type="EMBL" id="SMDR01000003">
    <property type="protein sequence ID" value="TNJ33011.1"/>
    <property type="molecule type" value="Genomic_DNA"/>
</dbReference>
<organism evidence="2 3">
    <name type="scientific">Arenimonas terrae</name>
    <dbReference type="NCBI Taxonomy" id="2546226"/>
    <lineage>
        <taxon>Bacteria</taxon>
        <taxon>Pseudomonadati</taxon>
        <taxon>Pseudomonadota</taxon>
        <taxon>Gammaproteobacteria</taxon>
        <taxon>Lysobacterales</taxon>
        <taxon>Lysobacteraceae</taxon>
        <taxon>Arenimonas</taxon>
    </lineage>
</organism>
<accession>A0A5C4RQG1</accession>
<dbReference type="Gene3D" id="2.50.20.20">
    <property type="match status" value="1"/>
</dbReference>
<dbReference type="RefSeq" id="WP_139449079.1">
    <property type="nucleotide sequence ID" value="NZ_SMDR01000003.1"/>
</dbReference>
<evidence type="ECO:0000256" key="1">
    <source>
        <dbReference type="SAM" id="SignalP"/>
    </source>
</evidence>
<evidence type="ECO:0000313" key="3">
    <source>
        <dbReference type="Proteomes" id="UP000305760"/>
    </source>
</evidence>
<evidence type="ECO:0008006" key="4">
    <source>
        <dbReference type="Google" id="ProtNLM"/>
    </source>
</evidence>
<evidence type="ECO:0000313" key="2">
    <source>
        <dbReference type="EMBL" id="TNJ33011.1"/>
    </source>
</evidence>
<dbReference type="AlphaFoldDB" id="A0A5C4RQG1"/>
<protein>
    <recommendedName>
        <fullName evidence="4">Outer membrane lipoprotein carrier protein LolA</fullName>
    </recommendedName>
</protein>
<gene>
    <name evidence="2" type="ORF">E1B00_11900</name>
</gene>